<dbReference type="GO" id="GO:0005886">
    <property type="term" value="C:plasma membrane"/>
    <property type="evidence" value="ECO:0007669"/>
    <property type="project" value="TreeGrafter"/>
</dbReference>
<comment type="function">
    <text evidence="1">Involved in lipopolysaccharide (LPS) biosynthesis. Catalyzes the transfer of 3-deoxy-D-manno-octulosonate (Kdo) residue(s) from CMP-Kdo to lipid IV(A), the tetraacyldisaccharide-1,4'-bisphosphate precursor of lipid A.</text>
</comment>
<feature type="active site" description="Proton acceptor" evidence="8">
    <location>
        <position position="305"/>
    </location>
</feature>
<dbReference type="OrthoDB" id="9789797at2"/>
<reference evidence="13" key="1">
    <citation type="submission" date="2016-10" db="EMBL/GenBank/DDBJ databases">
        <authorList>
            <person name="Varghese N."/>
            <person name="Submissions S."/>
        </authorList>
    </citation>
    <scope>NUCLEOTIDE SEQUENCE [LARGE SCALE GENOMIC DNA]</scope>
    <source>
        <strain evidence="13">DSM 1565</strain>
    </source>
</reference>
<comment type="catalytic activity">
    <reaction evidence="7">
        <text>lipid IVA (E. coli) + CMP-3-deoxy-beta-D-manno-octulosonate = alpha-Kdo-(2-&gt;6)-lipid IVA (E. coli) + CMP + H(+)</text>
        <dbReference type="Rhea" id="RHEA:28066"/>
        <dbReference type="ChEBI" id="CHEBI:15378"/>
        <dbReference type="ChEBI" id="CHEBI:58603"/>
        <dbReference type="ChEBI" id="CHEBI:60364"/>
        <dbReference type="ChEBI" id="CHEBI:60377"/>
        <dbReference type="ChEBI" id="CHEBI:85987"/>
        <dbReference type="EC" id="2.4.99.12"/>
    </reaction>
</comment>
<feature type="site" description="Transition state stabilizer" evidence="9">
    <location>
        <position position="451"/>
    </location>
</feature>
<evidence type="ECO:0000256" key="8">
    <source>
        <dbReference type="PIRSR" id="PIRSR639901-1"/>
    </source>
</evidence>
<dbReference type="Gene3D" id="3.40.50.11720">
    <property type="entry name" value="3-Deoxy-D-manno-octulosonic-acid transferase, N-terminal domain"/>
    <property type="match status" value="1"/>
</dbReference>
<dbReference type="Pfam" id="PF04028">
    <property type="entry name" value="DUF374"/>
    <property type="match status" value="1"/>
</dbReference>
<dbReference type="Gene3D" id="3.40.50.2000">
    <property type="entry name" value="Glycogen Phosphorylase B"/>
    <property type="match status" value="1"/>
</dbReference>
<evidence type="ECO:0000256" key="9">
    <source>
        <dbReference type="PIRSR" id="PIRSR639901-2"/>
    </source>
</evidence>
<evidence type="ECO:0000313" key="13">
    <source>
        <dbReference type="Proteomes" id="UP000199423"/>
    </source>
</evidence>
<dbReference type="GO" id="GO:0043842">
    <property type="term" value="F:Kdo transferase activity"/>
    <property type="evidence" value="ECO:0007669"/>
    <property type="project" value="UniProtKB-EC"/>
</dbReference>
<comment type="pathway">
    <text evidence="2">Bacterial outer membrane biogenesis; LPS core biosynthesis.</text>
</comment>
<accession>A0A1I7NLK6</accession>
<keyword evidence="13" id="KW-1185">Reference proteome</keyword>
<organism evidence="12 13">
    <name type="scientific">Hyphomicrobium facile</name>
    <dbReference type="NCBI Taxonomy" id="51670"/>
    <lineage>
        <taxon>Bacteria</taxon>
        <taxon>Pseudomonadati</taxon>
        <taxon>Pseudomonadota</taxon>
        <taxon>Alphaproteobacteria</taxon>
        <taxon>Hyphomicrobiales</taxon>
        <taxon>Hyphomicrobiaceae</taxon>
        <taxon>Hyphomicrobium</taxon>
    </lineage>
</organism>
<keyword evidence="5 12" id="KW-0808">Transferase</keyword>
<feature type="domain" description="3-deoxy-D-manno-octulosonic-acid transferase N-terminal" evidence="11">
    <location>
        <begin position="278"/>
        <end position="453"/>
    </location>
</feature>
<evidence type="ECO:0000259" key="11">
    <source>
        <dbReference type="Pfam" id="PF04413"/>
    </source>
</evidence>
<evidence type="ECO:0000256" key="1">
    <source>
        <dbReference type="ARBA" id="ARBA00003394"/>
    </source>
</evidence>
<dbReference type="PANTHER" id="PTHR42755">
    <property type="entry name" value="3-DEOXY-MANNO-OCTULOSONATE CYTIDYLYLTRANSFERASE"/>
    <property type="match status" value="1"/>
</dbReference>
<dbReference type="PANTHER" id="PTHR42755:SF1">
    <property type="entry name" value="3-DEOXY-D-MANNO-OCTULOSONIC ACID TRANSFERASE, MITOCHONDRIAL-RELATED"/>
    <property type="match status" value="1"/>
</dbReference>
<dbReference type="UniPathway" id="UPA00958"/>
<evidence type="ECO:0000256" key="6">
    <source>
        <dbReference type="ARBA" id="ARBA00031445"/>
    </source>
</evidence>
<feature type="site" description="Transition state stabilizer" evidence="9">
    <location>
        <position position="375"/>
    </location>
</feature>
<dbReference type="GO" id="GO:0009245">
    <property type="term" value="P:lipid A biosynthetic process"/>
    <property type="evidence" value="ECO:0007669"/>
    <property type="project" value="TreeGrafter"/>
</dbReference>
<evidence type="ECO:0000313" key="12">
    <source>
        <dbReference type="EMBL" id="SFV35513.1"/>
    </source>
</evidence>
<dbReference type="AlphaFoldDB" id="A0A1I7NLK6"/>
<evidence type="ECO:0000256" key="4">
    <source>
        <dbReference type="ARBA" id="ARBA00019077"/>
    </source>
</evidence>
<evidence type="ECO:0000259" key="10">
    <source>
        <dbReference type="Pfam" id="PF04028"/>
    </source>
</evidence>
<evidence type="ECO:0000256" key="5">
    <source>
        <dbReference type="ARBA" id="ARBA00022679"/>
    </source>
</evidence>
<protein>
    <recommendedName>
        <fullName evidence="4">3-deoxy-D-manno-octulosonic acid transferase</fullName>
        <ecNumber evidence="3">2.4.99.12</ecNumber>
    </recommendedName>
    <alternativeName>
        <fullName evidence="6">Lipid IV(A) 3-deoxy-D-manno-octulosonic acid transferase</fullName>
    </alternativeName>
</protein>
<dbReference type="CDD" id="cd07983">
    <property type="entry name" value="LPLAT_DUF374-like"/>
    <property type="match status" value="1"/>
</dbReference>
<sequence length="667" mass="71333">MAEIKKRLVRLGGLTLARLIRHVANSSQVIHEPPDLMDRLSDAHPCIVACWHGQFMMIATLRPEDVRISAMVARHGDAEIISETLQAIDVQLIRGAGAGWRKKDRGGAAALRASLQALSEGSSLVMTADVPPGPARVAGAGIITIARMSGRPIVPVALATKRFASFDTWSRLTINLPYSKLAAVVGEPIHVPSTADDELLESKRVELETALNTATLRAYELAGADIKRATPLDVLAAASAPSPGLVLKTYRAGTAALRPAVPLLLNMRGQQGKEDPNRRGERLGFAGRPRPAGQVVWVHAASVGETNAILPLIDSLLDANPHIHILLTTGTKTSAEIAAHRLPPRALHQYVPLDVPHYVARFLDHWKPSISIFTESDIWPNLILGTAERGIPLVLVNARMSPRSISRWRKYAAVGRPLFSRFAAVLSQNSQITRAMKRLGAPNVITAGNLKIDSPPPPVNADLLAALKNAVGQRPLFLAASTHPGEDTVIAAAHSLMRREIEGLLTIIVPRHPERGGGLAASLGGLGLRTQLRSRSSTPETDTEIYVADTIGELGTFYSMSPVSLVGGSLVEHGGQNPIEAVRLGSCVLTGPFTHNFRDAYAALFREGGAVEVRSSDDIARQVTLLLADQAAAKRMRQGADVALQSMGGALAKTLGAIQPLLEKQRA</sequence>
<evidence type="ECO:0000256" key="2">
    <source>
        <dbReference type="ARBA" id="ARBA00004713"/>
    </source>
</evidence>
<dbReference type="Proteomes" id="UP000199423">
    <property type="component" value="Unassembled WGS sequence"/>
</dbReference>
<dbReference type="RefSeq" id="WP_092868051.1">
    <property type="nucleotide sequence ID" value="NZ_FPCH01000002.1"/>
</dbReference>
<feature type="domain" description="DUF374" evidence="10">
    <location>
        <begin position="63"/>
        <end position="135"/>
    </location>
</feature>
<gene>
    <name evidence="12" type="ORF">SAMN04488557_2598</name>
</gene>
<dbReference type="STRING" id="51670.SAMN04488557_2598"/>
<dbReference type="EMBL" id="FPCH01000002">
    <property type="protein sequence ID" value="SFV35513.1"/>
    <property type="molecule type" value="Genomic_DNA"/>
</dbReference>
<dbReference type="SUPFAM" id="SSF53756">
    <property type="entry name" value="UDP-Glycosyltransferase/glycogen phosphorylase"/>
    <property type="match status" value="1"/>
</dbReference>
<dbReference type="EC" id="2.4.99.12" evidence="3"/>
<evidence type="ECO:0000256" key="3">
    <source>
        <dbReference type="ARBA" id="ARBA00012621"/>
    </source>
</evidence>
<dbReference type="InterPro" id="IPR007507">
    <property type="entry name" value="Glycos_transf_N"/>
</dbReference>
<dbReference type="GO" id="GO:0009244">
    <property type="term" value="P:lipopolysaccharide core region biosynthetic process"/>
    <property type="evidence" value="ECO:0007669"/>
    <property type="project" value="UniProtKB-UniPathway"/>
</dbReference>
<dbReference type="InterPro" id="IPR039901">
    <property type="entry name" value="Kdotransferase"/>
</dbReference>
<name>A0A1I7NLK6_9HYPH</name>
<proteinExistence type="predicted"/>
<dbReference type="InterPro" id="IPR007172">
    <property type="entry name" value="DUF374"/>
</dbReference>
<dbReference type="Pfam" id="PF04413">
    <property type="entry name" value="Glycos_transf_N"/>
    <property type="match status" value="1"/>
</dbReference>
<dbReference type="InterPro" id="IPR038107">
    <property type="entry name" value="Glycos_transf_N_sf"/>
</dbReference>
<evidence type="ECO:0000256" key="7">
    <source>
        <dbReference type="ARBA" id="ARBA00049183"/>
    </source>
</evidence>